<sequence>MSAREPQEHPPRATTLEPDLVTKGELISGEVYWKDHYEWLLNQGYRLRPRYEPNWKPSWAGTDLDPYLCEDSEINLSNVVNDATSLTNGKVVALKLTDVTAHLEEVEITRYLSKDALRSDPDNHSVPLIEVLEPPDDRNSRILVLPLLRPFDSPKFETKGEAIQFLDEFVTGVSFLHRHRIIHGDISINNVMMDASEMYPEGFHPVVKDNKLDWSGEVEPQGTRTEKPPKYYLLDFGLARQYEEDQPHHVWGPGTDTSVPEFQTGNPHPIDSFAVDVYCVGNMIRTEFLDGDPQRPGRNGYYGFDFLRPLVTSMTQQDPSKRPKMEAVVTTFREVVKRVSSLTLRSPCTPIPDSGPRALHAIRAAASTRHWWIQIGYIYRKLPPIPAAHPKSTGKDQPAKTESSSERRDGGAEETKPSQRGDRKDSQEGDSSASPAPASGSR</sequence>
<dbReference type="InterPro" id="IPR000719">
    <property type="entry name" value="Prot_kinase_dom"/>
</dbReference>
<evidence type="ECO:0000313" key="3">
    <source>
        <dbReference type="EMBL" id="TEB29030.1"/>
    </source>
</evidence>
<dbReference type="PROSITE" id="PS00109">
    <property type="entry name" value="PROTEIN_KINASE_TYR"/>
    <property type="match status" value="1"/>
</dbReference>
<dbReference type="GO" id="GO:0005634">
    <property type="term" value="C:nucleus"/>
    <property type="evidence" value="ECO:0007669"/>
    <property type="project" value="TreeGrafter"/>
</dbReference>
<organism evidence="3 4">
    <name type="scientific">Coprinellus micaceus</name>
    <name type="common">Glistening ink-cap mushroom</name>
    <name type="synonym">Coprinus micaceus</name>
    <dbReference type="NCBI Taxonomy" id="71717"/>
    <lineage>
        <taxon>Eukaryota</taxon>
        <taxon>Fungi</taxon>
        <taxon>Dikarya</taxon>
        <taxon>Basidiomycota</taxon>
        <taxon>Agaricomycotina</taxon>
        <taxon>Agaricomycetes</taxon>
        <taxon>Agaricomycetidae</taxon>
        <taxon>Agaricales</taxon>
        <taxon>Agaricineae</taxon>
        <taxon>Psathyrellaceae</taxon>
        <taxon>Coprinellus</taxon>
    </lineage>
</organism>
<dbReference type="PANTHER" id="PTHR44167">
    <property type="entry name" value="OVARIAN-SPECIFIC SERINE/THREONINE-PROTEIN KINASE LOK-RELATED"/>
    <property type="match status" value="1"/>
</dbReference>
<reference evidence="3 4" key="1">
    <citation type="journal article" date="2019" name="Nat. Ecol. Evol.">
        <title>Megaphylogeny resolves global patterns of mushroom evolution.</title>
        <authorList>
            <person name="Varga T."/>
            <person name="Krizsan K."/>
            <person name="Foldi C."/>
            <person name="Dima B."/>
            <person name="Sanchez-Garcia M."/>
            <person name="Sanchez-Ramirez S."/>
            <person name="Szollosi G.J."/>
            <person name="Szarkandi J.G."/>
            <person name="Papp V."/>
            <person name="Albert L."/>
            <person name="Andreopoulos W."/>
            <person name="Angelini C."/>
            <person name="Antonin V."/>
            <person name="Barry K.W."/>
            <person name="Bougher N.L."/>
            <person name="Buchanan P."/>
            <person name="Buyck B."/>
            <person name="Bense V."/>
            <person name="Catcheside P."/>
            <person name="Chovatia M."/>
            <person name="Cooper J."/>
            <person name="Damon W."/>
            <person name="Desjardin D."/>
            <person name="Finy P."/>
            <person name="Geml J."/>
            <person name="Haridas S."/>
            <person name="Hughes K."/>
            <person name="Justo A."/>
            <person name="Karasinski D."/>
            <person name="Kautmanova I."/>
            <person name="Kiss B."/>
            <person name="Kocsube S."/>
            <person name="Kotiranta H."/>
            <person name="LaButti K.M."/>
            <person name="Lechner B.E."/>
            <person name="Liimatainen K."/>
            <person name="Lipzen A."/>
            <person name="Lukacs Z."/>
            <person name="Mihaltcheva S."/>
            <person name="Morgado L.N."/>
            <person name="Niskanen T."/>
            <person name="Noordeloos M.E."/>
            <person name="Ohm R.A."/>
            <person name="Ortiz-Santana B."/>
            <person name="Ovrebo C."/>
            <person name="Racz N."/>
            <person name="Riley R."/>
            <person name="Savchenko A."/>
            <person name="Shiryaev A."/>
            <person name="Soop K."/>
            <person name="Spirin V."/>
            <person name="Szebenyi C."/>
            <person name="Tomsovsky M."/>
            <person name="Tulloss R.E."/>
            <person name="Uehling J."/>
            <person name="Grigoriev I.V."/>
            <person name="Vagvolgyi C."/>
            <person name="Papp T."/>
            <person name="Martin F.M."/>
            <person name="Miettinen O."/>
            <person name="Hibbett D.S."/>
            <person name="Nagy L.G."/>
        </authorList>
    </citation>
    <scope>NUCLEOTIDE SEQUENCE [LARGE SCALE GENOMIC DNA]</scope>
    <source>
        <strain evidence="3 4">FP101781</strain>
    </source>
</reference>
<feature type="compositionally biased region" description="Low complexity" evidence="1">
    <location>
        <begin position="431"/>
        <end position="442"/>
    </location>
</feature>
<keyword evidence="4" id="KW-1185">Reference proteome</keyword>
<dbReference type="GO" id="GO:0005524">
    <property type="term" value="F:ATP binding"/>
    <property type="evidence" value="ECO:0007669"/>
    <property type="project" value="InterPro"/>
</dbReference>
<dbReference type="Proteomes" id="UP000298030">
    <property type="component" value="Unassembled WGS sequence"/>
</dbReference>
<dbReference type="Pfam" id="PF17667">
    <property type="entry name" value="Pkinase_fungal"/>
    <property type="match status" value="1"/>
</dbReference>
<dbReference type="PROSITE" id="PS50011">
    <property type="entry name" value="PROTEIN_KINASE_DOM"/>
    <property type="match status" value="1"/>
</dbReference>
<dbReference type="SMART" id="SM00220">
    <property type="entry name" value="S_TKc"/>
    <property type="match status" value="1"/>
</dbReference>
<dbReference type="Gene3D" id="1.10.510.10">
    <property type="entry name" value="Transferase(Phosphotransferase) domain 1"/>
    <property type="match status" value="1"/>
</dbReference>
<dbReference type="GO" id="GO:0004674">
    <property type="term" value="F:protein serine/threonine kinase activity"/>
    <property type="evidence" value="ECO:0007669"/>
    <property type="project" value="TreeGrafter"/>
</dbReference>
<feature type="region of interest" description="Disordered" evidence="1">
    <location>
        <begin position="388"/>
        <end position="442"/>
    </location>
</feature>
<comment type="caution">
    <text evidence="3">The sequence shown here is derived from an EMBL/GenBank/DDBJ whole genome shotgun (WGS) entry which is preliminary data.</text>
</comment>
<accession>A0A4Y7T4I7</accession>
<protein>
    <recommendedName>
        <fullName evidence="2">Protein kinase domain-containing protein</fullName>
    </recommendedName>
</protein>
<evidence type="ECO:0000313" key="4">
    <source>
        <dbReference type="Proteomes" id="UP000298030"/>
    </source>
</evidence>
<dbReference type="InterPro" id="IPR040976">
    <property type="entry name" value="Pkinase_fungal"/>
</dbReference>
<name>A0A4Y7T4I7_COPMI</name>
<dbReference type="SUPFAM" id="SSF56112">
    <property type="entry name" value="Protein kinase-like (PK-like)"/>
    <property type="match status" value="1"/>
</dbReference>
<feature type="compositionally biased region" description="Basic and acidic residues" evidence="1">
    <location>
        <begin position="393"/>
        <end position="427"/>
    </location>
</feature>
<feature type="domain" description="Protein kinase" evidence="2">
    <location>
        <begin position="17"/>
        <end position="373"/>
    </location>
</feature>
<dbReference type="EMBL" id="QPFP01000029">
    <property type="protein sequence ID" value="TEB29030.1"/>
    <property type="molecule type" value="Genomic_DNA"/>
</dbReference>
<dbReference type="STRING" id="71717.A0A4Y7T4I7"/>
<dbReference type="OrthoDB" id="5987198at2759"/>
<dbReference type="AlphaFoldDB" id="A0A4Y7T4I7"/>
<dbReference type="PANTHER" id="PTHR44167:SF30">
    <property type="entry name" value="PHOSPHORYLASE KINASE"/>
    <property type="match status" value="1"/>
</dbReference>
<dbReference type="InterPro" id="IPR011009">
    <property type="entry name" value="Kinase-like_dom_sf"/>
</dbReference>
<evidence type="ECO:0000256" key="1">
    <source>
        <dbReference type="SAM" id="MobiDB-lite"/>
    </source>
</evidence>
<dbReference type="InterPro" id="IPR008266">
    <property type="entry name" value="Tyr_kinase_AS"/>
</dbReference>
<gene>
    <name evidence="3" type="ORF">FA13DRAFT_1735142</name>
</gene>
<dbReference type="GO" id="GO:0044773">
    <property type="term" value="P:mitotic DNA damage checkpoint signaling"/>
    <property type="evidence" value="ECO:0007669"/>
    <property type="project" value="TreeGrafter"/>
</dbReference>
<proteinExistence type="predicted"/>
<evidence type="ECO:0000259" key="2">
    <source>
        <dbReference type="PROSITE" id="PS50011"/>
    </source>
</evidence>